<proteinExistence type="predicted"/>
<dbReference type="Gene3D" id="3.30.750.140">
    <property type="match status" value="1"/>
</dbReference>
<evidence type="ECO:0000259" key="2">
    <source>
        <dbReference type="Pfam" id="PF02120"/>
    </source>
</evidence>
<dbReference type="HOGENOM" id="CLU_483795_0_0_0"/>
<evidence type="ECO:0000256" key="1">
    <source>
        <dbReference type="SAM" id="MobiDB-lite"/>
    </source>
</evidence>
<dbReference type="OrthoDB" id="9980393at2"/>
<gene>
    <name evidence="3" type="ORF">SPV1_05939</name>
</gene>
<evidence type="ECO:0000313" key="4">
    <source>
        <dbReference type="Proteomes" id="UP000005297"/>
    </source>
</evidence>
<dbReference type="AlphaFoldDB" id="Q0EYB4"/>
<sequence>MPEQRVDSIARSEATGWSTAGPSRNAAAPLRILTGQPGNLPTGEVITAMVSKARNNGFKVTLNGETFTLKGLPASLIGKQVDFIAQHSKSGGKTITQLFRAGIGRKAAGTHLAIRSPLPEALQTGNRVSARVEVIRAGQMQLRIAGGAAHNHPLITTTTANVKTGQMLNGVLQHVDGKPALLLSRPQVRSESHVSLPDQAPRLTPATSSENFNLANTRPGTTTLAIVEKTLGNGRAQLSLQGNHIETPAPPSVAAGDGLIIRVGDKPTSLEVLSVHQNVIGKAHALLRQQAASNMPLTETLTAIRNLLAPLPAESLHTIPVLSQLQNWLSSVTVDHDTSLNGERLSNMIQHSGQLLEHKLRNLLHSGASPAATLHDLKSIMLSMASGEAKISNMHHLTQLLSELGHSASSRIESTQALNVLTHAQHADATRIELPMLVNQQMVNVQLSLEQHSHSGNETSGGQGEQAPCKVLIALEMSGLGKLRVDASISEMSVHARIHHTSHEARSLMQSHIERLESRLLNLGFKEVYLLATPAQPEQQVQERFEQLEQAKPASSTLLDIRI</sequence>
<dbReference type="RefSeq" id="WP_009851481.1">
    <property type="nucleotide sequence ID" value="NZ_DS022295.1"/>
</dbReference>
<dbReference type="EMBL" id="AATS01000010">
    <property type="protein sequence ID" value="EAU54278.1"/>
    <property type="molecule type" value="Genomic_DNA"/>
</dbReference>
<feature type="region of interest" description="Disordered" evidence="1">
    <location>
        <begin position="191"/>
        <end position="210"/>
    </location>
</feature>
<feature type="region of interest" description="Disordered" evidence="1">
    <location>
        <begin position="1"/>
        <end position="23"/>
    </location>
</feature>
<keyword evidence="4" id="KW-1185">Reference proteome</keyword>
<dbReference type="STRING" id="314344.AL013_06300"/>
<organism evidence="3 4">
    <name type="scientific">Mariprofundus ferrooxydans PV-1</name>
    <dbReference type="NCBI Taxonomy" id="314345"/>
    <lineage>
        <taxon>Bacteria</taxon>
        <taxon>Pseudomonadati</taxon>
        <taxon>Pseudomonadota</taxon>
        <taxon>Candidatius Mariprofundia</taxon>
        <taxon>Mariprofundales</taxon>
        <taxon>Mariprofundaceae</taxon>
        <taxon>Mariprofundus</taxon>
    </lineage>
</organism>
<accession>Q0EYB4</accession>
<feature type="domain" description="Flagellar hook-length control protein-like C-terminal" evidence="2">
    <location>
        <begin position="471"/>
        <end position="528"/>
    </location>
</feature>
<dbReference type="InterPro" id="IPR021136">
    <property type="entry name" value="Flagellar_hook_control-like_C"/>
</dbReference>
<dbReference type="Proteomes" id="UP000005297">
    <property type="component" value="Unassembled WGS sequence"/>
</dbReference>
<name>Q0EYB4_9PROT</name>
<evidence type="ECO:0000313" key="3">
    <source>
        <dbReference type="EMBL" id="EAU54278.1"/>
    </source>
</evidence>
<dbReference type="InterPro" id="IPR038610">
    <property type="entry name" value="FliK-like_C_sf"/>
</dbReference>
<reference evidence="3 4" key="1">
    <citation type="submission" date="2006-09" db="EMBL/GenBank/DDBJ databases">
        <authorList>
            <person name="Emerson D."/>
            <person name="Ferriera S."/>
            <person name="Johnson J."/>
            <person name="Kravitz S."/>
            <person name="Halpern A."/>
            <person name="Remington K."/>
            <person name="Beeson K."/>
            <person name="Tran B."/>
            <person name="Rogers Y.-H."/>
            <person name="Friedman R."/>
            <person name="Venter J.C."/>
        </authorList>
    </citation>
    <scope>NUCLEOTIDE SEQUENCE [LARGE SCALE GENOMIC DNA]</scope>
    <source>
        <strain evidence="3 4">PV-1</strain>
    </source>
</reference>
<dbReference type="InParanoid" id="Q0EYB4"/>
<comment type="caution">
    <text evidence="3">The sequence shown here is derived from an EMBL/GenBank/DDBJ whole genome shotgun (WGS) entry which is preliminary data.</text>
</comment>
<dbReference type="Pfam" id="PF02120">
    <property type="entry name" value="Flg_hook"/>
    <property type="match status" value="1"/>
</dbReference>
<protein>
    <recommendedName>
        <fullName evidence="2">Flagellar hook-length control protein-like C-terminal domain-containing protein</fullName>
    </recommendedName>
</protein>
<feature type="compositionally biased region" description="Basic and acidic residues" evidence="1">
    <location>
        <begin position="1"/>
        <end position="10"/>
    </location>
</feature>